<gene>
    <name evidence="1" type="ORF">dnm_093600</name>
</gene>
<dbReference type="EMBL" id="CP061800">
    <property type="protein sequence ID" value="QTA93259.1"/>
    <property type="molecule type" value="Genomic_DNA"/>
</dbReference>
<name>A0A975BWW1_9BACT</name>
<dbReference type="AlphaFoldDB" id="A0A975BWW1"/>
<keyword evidence="2" id="KW-1185">Reference proteome</keyword>
<organism evidence="1 2">
    <name type="scientific">Desulfonema magnum</name>
    <dbReference type="NCBI Taxonomy" id="45655"/>
    <lineage>
        <taxon>Bacteria</taxon>
        <taxon>Pseudomonadati</taxon>
        <taxon>Thermodesulfobacteriota</taxon>
        <taxon>Desulfobacteria</taxon>
        <taxon>Desulfobacterales</taxon>
        <taxon>Desulfococcaceae</taxon>
        <taxon>Desulfonema</taxon>
    </lineage>
</organism>
<proteinExistence type="predicted"/>
<sequence>MGTRLNFGFMAYLSQRLKKIFGNLVPTLCVGMQDGRFAS</sequence>
<dbReference type="Proteomes" id="UP000663722">
    <property type="component" value="Chromosome"/>
</dbReference>
<dbReference type="KEGG" id="dmm:dnm_093600"/>
<reference evidence="1" key="1">
    <citation type="journal article" date="2021" name="Microb. Physiol.">
        <title>Proteogenomic Insights into the Physiology of Marine, Sulfate-Reducing, Filamentous Desulfonema limicola and Desulfonema magnum.</title>
        <authorList>
            <person name="Schnaars V."/>
            <person name="Wohlbrand L."/>
            <person name="Scheve S."/>
            <person name="Hinrichs C."/>
            <person name="Reinhardt R."/>
            <person name="Rabus R."/>
        </authorList>
    </citation>
    <scope>NUCLEOTIDE SEQUENCE</scope>
    <source>
        <strain evidence="1">4be13</strain>
    </source>
</reference>
<protein>
    <submittedName>
        <fullName evidence="1">Uncharacterized protein</fullName>
    </submittedName>
</protein>
<accession>A0A975BWW1</accession>
<evidence type="ECO:0000313" key="2">
    <source>
        <dbReference type="Proteomes" id="UP000663722"/>
    </source>
</evidence>
<evidence type="ECO:0000313" key="1">
    <source>
        <dbReference type="EMBL" id="QTA93259.1"/>
    </source>
</evidence>